<evidence type="ECO:0000256" key="8">
    <source>
        <dbReference type="ARBA" id="ARBA00078532"/>
    </source>
</evidence>
<dbReference type="Gene3D" id="3.90.1150.10">
    <property type="entry name" value="Aspartate Aminotransferase, domain 1"/>
    <property type="match status" value="1"/>
</dbReference>
<dbReference type="GO" id="GO:0008483">
    <property type="term" value="F:transaminase activity"/>
    <property type="evidence" value="ECO:0007669"/>
    <property type="project" value="UniProtKB-KW"/>
</dbReference>
<dbReference type="InParanoid" id="G0VBZ1"/>
<dbReference type="InterPro" id="IPR045088">
    <property type="entry name" value="ALAT1/2-like"/>
</dbReference>
<dbReference type="UniPathway" id="UPA00528">
    <property type="reaction ID" value="UER00586"/>
</dbReference>
<dbReference type="InterPro" id="IPR004839">
    <property type="entry name" value="Aminotransferase_I/II_large"/>
</dbReference>
<dbReference type="OrthoDB" id="1732682at2759"/>
<dbReference type="InterPro" id="IPR015422">
    <property type="entry name" value="PyrdxlP-dep_Trfase_small"/>
</dbReference>
<evidence type="ECO:0000256" key="3">
    <source>
        <dbReference type="ARBA" id="ARBA00022576"/>
    </source>
</evidence>
<dbReference type="eggNOG" id="KOG0258">
    <property type="taxonomic scope" value="Eukaryota"/>
</dbReference>
<gene>
    <name evidence="11" type="primary">NCAS0B03840</name>
    <name evidence="11" type="ordered locus">NCAS_0B03840</name>
</gene>
<reference evidence="11 12" key="1">
    <citation type="journal article" date="2011" name="Proc. Natl. Acad. Sci. U.S.A.">
        <title>Evolutionary erosion of yeast sex chromosomes by mating-type switching accidents.</title>
        <authorList>
            <person name="Gordon J.L."/>
            <person name="Armisen D."/>
            <person name="Proux-Wera E."/>
            <person name="Oheigeartaigh S.S."/>
            <person name="Byrne K.P."/>
            <person name="Wolfe K.H."/>
        </authorList>
    </citation>
    <scope>NUCLEOTIDE SEQUENCE [LARGE SCALE GENOMIC DNA]</scope>
    <source>
        <strain evidence="12">ATCC 76901 / BCRC 22586 / CBS 4309 / NBRC 1992 / NRRL Y-12630</strain>
    </source>
</reference>
<name>G0VBZ1_NAUCA</name>
<feature type="domain" description="Aminotransferase class I/classII large" evidence="10">
    <location>
        <begin position="118"/>
        <end position="473"/>
    </location>
</feature>
<dbReference type="InterPro" id="IPR015421">
    <property type="entry name" value="PyrdxlP-dep_Trfase_major"/>
</dbReference>
<keyword evidence="5" id="KW-0663">Pyridoxal phosphate</keyword>
<dbReference type="Gene3D" id="3.40.640.10">
    <property type="entry name" value="Type I PLP-dependent aspartate aminotransferase-like (Major domain)"/>
    <property type="match status" value="1"/>
</dbReference>
<sequence>MSPLSLENNDFQPAPKLSLKDINENVVDAKFAIRGSISIKAEDLQVQLNKNPHCLPFDEITVANIGNPQELNQKPLTFARQVVSILQYPELLNNRDVLTKEKIFNSDSFDRAERLLRDIGGSVGAYSASQGVYGIRKTAAEYITKRDGGEPSYPEDIFLTTGATSAASYLLSVLCRGPQTGVLIPIPQYPLYTATLALNKSTMIPYYLDEESAWSTNTTEIEKLVLDSIKKGIKPSVIVVINPGNPTGAVLSELAIAKIFQIAAKYGIVVLADEVYQENIFDGVQFHSTKKVLRGLQKQYPGKFDNIQLASMHSTSKGVFGECGQRGGYMELVGFTDEVRQLLLKLACLAVCSVVTGQAMVDLMLLPPKKGDASYELDKKERQEIFDAMYERARKLYAMFDKLDGIECQKPQGAMYLYPSLILSKKAIAKAESLNLTPDEFYCHELLDATGICTVPGSGFGQKKGTYHLRTTFLAPGIEWINKWEKFHKHFYEKYQD</sequence>
<dbReference type="Proteomes" id="UP000001640">
    <property type="component" value="Chromosome 2"/>
</dbReference>
<evidence type="ECO:0000313" key="11">
    <source>
        <dbReference type="EMBL" id="CCC68468.1"/>
    </source>
</evidence>
<evidence type="ECO:0000256" key="5">
    <source>
        <dbReference type="ARBA" id="ARBA00022898"/>
    </source>
</evidence>
<dbReference type="InterPro" id="IPR015424">
    <property type="entry name" value="PyrdxlP-dep_Trfase"/>
</dbReference>
<reference key="2">
    <citation type="submission" date="2011-08" db="EMBL/GenBank/DDBJ databases">
        <title>Genome sequence of Naumovozyma castellii.</title>
        <authorList>
            <person name="Gordon J.L."/>
            <person name="Armisen D."/>
            <person name="Proux-Wera E."/>
            <person name="OhEigeartaigh S.S."/>
            <person name="Byrne K.P."/>
            <person name="Wolfe K.H."/>
        </authorList>
    </citation>
    <scope>NUCLEOTIDE SEQUENCE</scope>
    <source>
        <strain>Type strain:CBS 4309</strain>
    </source>
</reference>
<dbReference type="GO" id="GO:0042853">
    <property type="term" value="P:L-alanine catabolic process"/>
    <property type="evidence" value="ECO:0007669"/>
    <property type="project" value="UniProtKB-UniPathway"/>
</dbReference>
<dbReference type="Gene3D" id="1.10.287.1970">
    <property type="match status" value="1"/>
</dbReference>
<dbReference type="FunFam" id="3.40.640.10:FF:000012">
    <property type="entry name" value="alanine aminotransferase 2"/>
    <property type="match status" value="1"/>
</dbReference>
<evidence type="ECO:0000313" key="12">
    <source>
        <dbReference type="Proteomes" id="UP000001640"/>
    </source>
</evidence>
<evidence type="ECO:0000256" key="1">
    <source>
        <dbReference type="ARBA" id="ARBA00001933"/>
    </source>
</evidence>
<evidence type="ECO:0000256" key="7">
    <source>
        <dbReference type="ARBA" id="ARBA00077894"/>
    </source>
</evidence>
<dbReference type="STRING" id="1064592.G0VBZ1"/>
<dbReference type="HOGENOM" id="CLU_014254_3_0_1"/>
<accession>G0VBZ1</accession>
<comment type="similarity">
    <text evidence="6">Belongs to the class-I pyridoxal-phosphate-dependent aminotransferase family. Alanine aminotransferase subfamily.</text>
</comment>
<keyword evidence="3" id="KW-0032">Aminotransferase</keyword>
<dbReference type="SUPFAM" id="SSF53383">
    <property type="entry name" value="PLP-dependent transferases"/>
    <property type="match status" value="1"/>
</dbReference>
<dbReference type="FunFam" id="3.90.1150.10:FF:000151">
    <property type="entry name" value="Alanine aminotransferase 2"/>
    <property type="match status" value="1"/>
</dbReference>
<dbReference type="CDD" id="cd00609">
    <property type="entry name" value="AAT_like"/>
    <property type="match status" value="1"/>
</dbReference>
<comment type="cofactor">
    <cofactor evidence="1">
        <name>pyridoxal 5'-phosphate</name>
        <dbReference type="ChEBI" id="CHEBI:597326"/>
    </cofactor>
</comment>
<dbReference type="GeneID" id="96902027"/>
<evidence type="ECO:0000259" key="10">
    <source>
        <dbReference type="Pfam" id="PF00155"/>
    </source>
</evidence>
<dbReference type="GO" id="GO:0030170">
    <property type="term" value="F:pyridoxal phosphate binding"/>
    <property type="evidence" value="ECO:0007669"/>
    <property type="project" value="EnsemblFungi"/>
</dbReference>
<dbReference type="Pfam" id="PF00155">
    <property type="entry name" value="Aminotran_1_2"/>
    <property type="match status" value="1"/>
</dbReference>
<dbReference type="RefSeq" id="XP_003674841.1">
    <property type="nucleotide sequence ID" value="XM_003674793.1"/>
</dbReference>
<keyword evidence="4" id="KW-0808">Transferase</keyword>
<dbReference type="PANTHER" id="PTHR11751">
    <property type="entry name" value="ALANINE AMINOTRANSFERASE"/>
    <property type="match status" value="1"/>
</dbReference>
<dbReference type="PANTHER" id="PTHR11751:SF29">
    <property type="entry name" value="ALANINE TRANSAMINASE"/>
    <property type="match status" value="1"/>
</dbReference>
<dbReference type="EMBL" id="HE576753">
    <property type="protein sequence ID" value="CCC68468.1"/>
    <property type="molecule type" value="Genomic_DNA"/>
</dbReference>
<evidence type="ECO:0000256" key="9">
    <source>
        <dbReference type="ARBA" id="ARBA00080525"/>
    </source>
</evidence>
<comment type="subunit">
    <text evidence="2">Homodimer.</text>
</comment>
<evidence type="ECO:0000256" key="4">
    <source>
        <dbReference type="ARBA" id="ARBA00022679"/>
    </source>
</evidence>
<protein>
    <recommendedName>
        <fullName evidence="7">Glutamate pyruvate transaminase</fullName>
    </recommendedName>
    <alternativeName>
        <fullName evidence="8">Glutamic--alanine transaminase</fullName>
    </alternativeName>
    <alternativeName>
        <fullName evidence="9">Glutamic--pyruvic transaminase</fullName>
    </alternativeName>
</protein>
<dbReference type="FunFam" id="1.10.287.1970:FF:000001">
    <property type="entry name" value="Alanine aminotransferase 2"/>
    <property type="match status" value="1"/>
</dbReference>
<proteinExistence type="inferred from homology"/>
<dbReference type="KEGG" id="ncs:NCAS_0B03840"/>
<evidence type="ECO:0000256" key="6">
    <source>
        <dbReference type="ARBA" id="ARBA00025785"/>
    </source>
</evidence>
<dbReference type="AlphaFoldDB" id="G0VBZ1"/>
<keyword evidence="12" id="KW-1185">Reference proteome</keyword>
<organism evidence="11 12">
    <name type="scientific">Naumovozyma castellii</name>
    <name type="common">Yeast</name>
    <name type="synonym">Saccharomyces castellii</name>
    <dbReference type="NCBI Taxonomy" id="27288"/>
    <lineage>
        <taxon>Eukaryota</taxon>
        <taxon>Fungi</taxon>
        <taxon>Dikarya</taxon>
        <taxon>Ascomycota</taxon>
        <taxon>Saccharomycotina</taxon>
        <taxon>Saccharomycetes</taxon>
        <taxon>Saccharomycetales</taxon>
        <taxon>Saccharomycetaceae</taxon>
        <taxon>Naumovozyma</taxon>
    </lineage>
</organism>
<evidence type="ECO:0000256" key="2">
    <source>
        <dbReference type="ARBA" id="ARBA00011738"/>
    </source>
</evidence>
<dbReference type="OMA" id="AYMARTM"/>